<reference evidence="5" key="1">
    <citation type="submission" date="2025-08" db="UniProtKB">
        <authorList>
            <consortium name="RefSeq"/>
        </authorList>
    </citation>
    <scope>IDENTIFICATION</scope>
    <source>
        <tissue evidence="5">Muscle</tissue>
    </source>
</reference>
<dbReference type="PROSITE" id="PS50092">
    <property type="entry name" value="TSP1"/>
    <property type="match status" value="6"/>
</dbReference>
<dbReference type="InterPro" id="IPR052065">
    <property type="entry name" value="Compl_asym_regulator"/>
</dbReference>
<feature type="region of interest" description="Disordered" evidence="3">
    <location>
        <begin position="622"/>
        <end position="643"/>
    </location>
</feature>
<proteinExistence type="predicted"/>
<keyword evidence="1" id="KW-0677">Repeat</keyword>
<name>A0ABM1BL18_LIMPO</name>
<dbReference type="Gene3D" id="2.20.100.10">
    <property type="entry name" value="Thrombospondin type-1 (TSP1) repeat"/>
    <property type="match status" value="10"/>
</dbReference>
<sequence>MLVTFIHHVVKFHVNKMTFIHHVLKFHVNKMHLLIWMLIFTVTLPTTLSGWGKWEEWSGCFGFSENRIRLRTRKCLNVDPDEVIKYCPESGDTETEACKVKVTSGWGKWEEWSGCFGFSDNLIRVRTRKCLNVDPAEVIKYCPESGDTETEACKVEVIPEWRDWGEWSSCTVSCGLGTRVRYRSCNNPEQYNGRKSCREEDKSDTEQCFTDPCSGWGKWEEWSGCFGFSDNFIRVRTRKCLNVDPAEVIKYCPESGDTETEACKVEVTPVHGAWGTWSKFGLCSVTCGSGVRLRTRECNNPPATFGGHQCPGISVEKLVCEQGECPIHGGWGQWQEWSECPVTCGLGVHFRKRLCNNPKPALGGRICPVEDSHEREECHRKPCPVDGAWSSWSDYEQCSVTCGIGEMRRTRKCNNPPPAHGGNKCHGVSQNRATCQLGPCPIHGRWSAWSWWSDCSVTCDDGIRHRFRECNNPPPSRRGRPCKGDIQEIIKCKASIHCPRDGMWSQWSDWGQCTALNCKQKIGNEFRYRSCNNPFPQYGGKMCNGKFVQRSGACLEPENCSTDGGWGSWSFWKCTENLAKRHRFCDNPTPKRHGKKCTGKELEVHLRHTNAKMFYNVCPEAKPKTELPDLGSGSGSGDNDNQE</sequence>
<dbReference type="PANTHER" id="PTHR22906:SF21">
    <property type="entry name" value="SEMA DOMAIN-CONTAINING PROTEIN"/>
    <property type="match status" value="1"/>
</dbReference>
<dbReference type="InterPro" id="IPR000884">
    <property type="entry name" value="TSP1_rpt"/>
</dbReference>
<dbReference type="Proteomes" id="UP000694941">
    <property type="component" value="Unplaced"/>
</dbReference>
<evidence type="ECO:0000256" key="1">
    <source>
        <dbReference type="ARBA" id="ARBA00022737"/>
    </source>
</evidence>
<dbReference type="SUPFAM" id="SSF82895">
    <property type="entry name" value="TSP-1 type 1 repeat"/>
    <property type="match status" value="9"/>
</dbReference>
<protein>
    <submittedName>
        <fullName evidence="5">A disintegrin and metalloproteinase with thrombospondin motifs adt-1-like</fullName>
    </submittedName>
</protein>
<evidence type="ECO:0000256" key="3">
    <source>
        <dbReference type="SAM" id="MobiDB-lite"/>
    </source>
</evidence>
<evidence type="ECO:0000313" key="5">
    <source>
        <dbReference type="RefSeq" id="XP_013784127.1"/>
    </source>
</evidence>
<organism evidence="4 5">
    <name type="scientific">Limulus polyphemus</name>
    <name type="common">Atlantic horseshoe crab</name>
    <dbReference type="NCBI Taxonomy" id="6850"/>
    <lineage>
        <taxon>Eukaryota</taxon>
        <taxon>Metazoa</taxon>
        <taxon>Ecdysozoa</taxon>
        <taxon>Arthropoda</taxon>
        <taxon>Chelicerata</taxon>
        <taxon>Merostomata</taxon>
        <taxon>Xiphosura</taxon>
        <taxon>Limulidae</taxon>
        <taxon>Limulus</taxon>
    </lineage>
</organism>
<dbReference type="Pfam" id="PF00090">
    <property type="entry name" value="TSP_1"/>
    <property type="match status" value="6"/>
</dbReference>
<dbReference type="PRINTS" id="PR01705">
    <property type="entry name" value="TSP1REPEAT"/>
</dbReference>
<keyword evidence="2" id="KW-1015">Disulfide bond</keyword>
<dbReference type="RefSeq" id="XP_013784127.1">
    <property type="nucleotide sequence ID" value="XM_013928673.2"/>
</dbReference>
<dbReference type="GeneID" id="106468255"/>
<dbReference type="PANTHER" id="PTHR22906">
    <property type="entry name" value="PROPERDIN"/>
    <property type="match status" value="1"/>
</dbReference>
<keyword evidence="4" id="KW-1185">Reference proteome</keyword>
<gene>
    <name evidence="5" type="primary">LOC106468255</name>
</gene>
<dbReference type="InterPro" id="IPR036383">
    <property type="entry name" value="TSP1_rpt_sf"/>
</dbReference>
<evidence type="ECO:0000256" key="2">
    <source>
        <dbReference type="ARBA" id="ARBA00023157"/>
    </source>
</evidence>
<accession>A0ABM1BL18</accession>
<dbReference type="SMART" id="SM00209">
    <property type="entry name" value="TSP1"/>
    <property type="match status" value="10"/>
</dbReference>
<evidence type="ECO:0000313" key="4">
    <source>
        <dbReference type="Proteomes" id="UP000694941"/>
    </source>
</evidence>